<evidence type="ECO:0000313" key="14">
    <source>
        <dbReference type="Proteomes" id="UP000569732"/>
    </source>
</evidence>
<reference evidence="13 14" key="1">
    <citation type="submission" date="2020-07" db="EMBL/GenBank/DDBJ databases">
        <title>Endozoicomonas sp. nov., isolated from sediment.</title>
        <authorList>
            <person name="Gu T."/>
        </authorList>
    </citation>
    <scope>NUCLEOTIDE SEQUENCE [LARGE SCALE GENOMIC DNA]</scope>
    <source>
        <strain evidence="13 14">SM1973</strain>
    </source>
</reference>
<sequence length="171" mass="17374">METLILIGHVLAALALIGLILLQQGKGAEAGASFGGGASQTIFGSQGAGNFLTRVTAILATVFFITSFSLALFAKHKADEGVTDPLESTVITEQPAVETDVPTLDESVEKKSLENDVPALDAEGVNEAESTPASEGSGSSDQAGTEQAGSDTTSATVDSTESPSSEVNSEQ</sequence>
<proteinExistence type="inferred from homology"/>
<comment type="subcellular location">
    <subcellularLocation>
        <location evidence="1 11">Cell membrane</location>
        <topology evidence="1 11">Multi-pass membrane protein</topology>
    </subcellularLocation>
</comment>
<feature type="region of interest" description="Disordered" evidence="12">
    <location>
        <begin position="85"/>
        <end position="171"/>
    </location>
</feature>
<feature type="compositionally biased region" description="Polar residues" evidence="12">
    <location>
        <begin position="128"/>
        <end position="171"/>
    </location>
</feature>
<dbReference type="InterPro" id="IPR004692">
    <property type="entry name" value="SecG"/>
</dbReference>
<dbReference type="GO" id="GO:0009306">
    <property type="term" value="P:protein secretion"/>
    <property type="evidence" value="ECO:0007669"/>
    <property type="project" value="UniProtKB-UniRule"/>
</dbReference>
<evidence type="ECO:0000256" key="11">
    <source>
        <dbReference type="RuleBase" id="RU365087"/>
    </source>
</evidence>
<evidence type="ECO:0000256" key="8">
    <source>
        <dbReference type="ARBA" id="ARBA00022989"/>
    </source>
</evidence>
<keyword evidence="14" id="KW-1185">Reference proteome</keyword>
<keyword evidence="4 11" id="KW-0813">Transport</keyword>
<evidence type="ECO:0000256" key="2">
    <source>
        <dbReference type="ARBA" id="ARBA00008445"/>
    </source>
</evidence>
<comment type="caution">
    <text evidence="11">Lacks conserved residue(s) required for the propagation of feature annotation.</text>
</comment>
<dbReference type="PANTHER" id="PTHR34182">
    <property type="entry name" value="PROTEIN-EXPORT MEMBRANE PROTEIN SECG"/>
    <property type="match status" value="1"/>
</dbReference>
<comment type="function">
    <text evidence="11">Involved in protein export. Participates in an early event of protein translocation.</text>
</comment>
<evidence type="ECO:0000256" key="10">
    <source>
        <dbReference type="ARBA" id="ARBA00023136"/>
    </source>
</evidence>
<comment type="caution">
    <text evidence="13">The sequence shown here is derived from an EMBL/GenBank/DDBJ whole genome shotgun (WGS) entry which is preliminary data.</text>
</comment>
<dbReference type="EMBL" id="JACCKB010000038">
    <property type="protein sequence ID" value="NYZ68257.1"/>
    <property type="molecule type" value="Genomic_DNA"/>
</dbReference>
<keyword evidence="6 11" id="KW-0812">Transmembrane</keyword>
<dbReference type="RefSeq" id="WP_180570275.1">
    <property type="nucleotide sequence ID" value="NZ_JACCKB010000038.1"/>
</dbReference>
<dbReference type="GO" id="GO:0005886">
    <property type="term" value="C:plasma membrane"/>
    <property type="evidence" value="ECO:0007669"/>
    <property type="project" value="UniProtKB-SubCell"/>
</dbReference>
<keyword evidence="7 11" id="KW-0653">Protein transport</keyword>
<evidence type="ECO:0000256" key="6">
    <source>
        <dbReference type="ARBA" id="ARBA00022692"/>
    </source>
</evidence>
<organism evidence="13 14">
    <name type="scientific">Spartinivicinus marinus</name>
    <dbReference type="NCBI Taxonomy" id="2994442"/>
    <lineage>
        <taxon>Bacteria</taxon>
        <taxon>Pseudomonadati</taxon>
        <taxon>Pseudomonadota</taxon>
        <taxon>Gammaproteobacteria</taxon>
        <taxon>Oceanospirillales</taxon>
        <taxon>Zooshikellaceae</taxon>
        <taxon>Spartinivicinus</taxon>
    </lineage>
</organism>
<dbReference type="PANTHER" id="PTHR34182:SF1">
    <property type="entry name" value="PROTEIN-EXPORT MEMBRANE PROTEIN SECG"/>
    <property type="match status" value="1"/>
</dbReference>
<evidence type="ECO:0000256" key="3">
    <source>
        <dbReference type="ARBA" id="ARBA00017876"/>
    </source>
</evidence>
<evidence type="ECO:0000256" key="12">
    <source>
        <dbReference type="SAM" id="MobiDB-lite"/>
    </source>
</evidence>
<comment type="similarity">
    <text evidence="2 11">Belongs to the SecG family.</text>
</comment>
<dbReference type="GO" id="GO:0065002">
    <property type="term" value="P:intracellular protein transmembrane transport"/>
    <property type="evidence" value="ECO:0007669"/>
    <property type="project" value="TreeGrafter"/>
</dbReference>
<keyword evidence="5 11" id="KW-1003">Cell membrane</keyword>
<name>A0A853IFI8_9GAMM</name>
<dbReference type="NCBIfam" id="TIGR00810">
    <property type="entry name" value="secG"/>
    <property type="match status" value="1"/>
</dbReference>
<evidence type="ECO:0000256" key="7">
    <source>
        <dbReference type="ARBA" id="ARBA00022927"/>
    </source>
</evidence>
<dbReference type="AlphaFoldDB" id="A0A853IFI8"/>
<dbReference type="GO" id="GO:0043952">
    <property type="term" value="P:protein transport by the Sec complex"/>
    <property type="evidence" value="ECO:0007669"/>
    <property type="project" value="TreeGrafter"/>
</dbReference>
<keyword evidence="10 11" id="KW-0472">Membrane</keyword>
<dbReference type="PRINTS" id="PR01651">
    <property type="entry name" value="SECGEXPORT"/>
</dbReference>
<dbReference type="GO" id="GO:0015450">
    <property type="term" value="F:protein-transporting ATPase activity"/>
    <property type="evidence" value="ECO:0007669"/>
    <property type="project" value="UniProtKB-UniRule"/>
</dbReference>
<accession>A0A853IFI8</accession>
<gene>
    <name evidence="13" type="primary">secG</name>
    <name evidence="13" type="ORF">H0A36_19760</name>
</gene>
<evidence type="ECO:0000256" key="5">
    <source>
        <dbReference type="ARBA" id="ARBA00022475"/>
    </source>
</evidence>
<feature type="transmembrane region" description="Helical" evidence="11">
    <location>
        <begin position="51"/>
        <end position="73"/>
    </location>
</feature>
<evidence type="ECO:0000256" key="1">
    <source>
        <dbReference type="ARBA" id="ARBA00004651"/>
    </source>
</evidence>
<evidence type="ECO:0000256" key="4">
    <source>
        <dbReference type="ARBA" id="ARBA00022448"/>
    </source>
</evidence>
<dbReference type="Proteomes" id="UP000569732">
    <property type="component" value="Unassembled WGS sequence"/>
</dbReference>
<evidence type="ECO:0000313" key="13">
    <source>
        <dbReference type="EMBL" id="NYZ68257.1"/>
    </source>
</evidence>
<dbReference type="Pfam" id="PF03840">
    <property type="entry name" value="SecG"/>
    <property type="match status" value="1"/>
</dbReference>
<keyword evidence="9 11" id="KW-0811">Translocation</keyword>
<protein>
    <recommendedName>
        <fullName evidence="3 11">Protein-export membrane protein SecG</fullName>
    </recommendedName>
</protein>
<evidence type="ECO:0000256" key="9">
    <source>
        <dbReference type="ARBA" id="ARBA00023010"/>
    </source>
</evidence>
<keyword evidence="8 11" id="KW-1133">Transmembrane helix</keyword>